<dbReference type="CDD" id="cd00156">
    <property type="entry name" value="REC"/>
    <property type="match status" value="1"/>
</dbReference>
<sequence>MYTPSTASLNRSHGRILVVDDEPQMLAVAKAILNAHSMDVEVCECGSQALQLFAESLDTPDRFSCVVLDLTMPGGLSGFEVMDELQKLDPDLPVIACSGYFQEDARDLCQAIGFTDVLQKPYTLEHLVATVRRGLLRDRANHESA</sequence>
<proteinExistence type="predicted"/>
<gene>
    <name evidence="4" type="ORF">GCM10023213_48000</name>
</gene>
<dbReference type="InterPro" id="IPR050595">
    <property type="entry name" value="Bact_response_regulator"/>
</dbReference>
<dbReference type="Gene3D" id="3.40.50.2300">
    <property type="match status" value="1"/>
</dbReference>
<dbReference type="PANTHER" id="PTHR44591">
    <property type="entry name" value="STRESS RESPONSE REGULATOR PROTEIN 1"/>
    <property type="match status" value="1"/>
</dbReference>
<evidence type="ECO:0000259" key="3">
    <source>
        <dbReference type="PROSITE" id="PS50110"/>
    </source>
</evidence>
<dbReference type="Pfam" id="PF00072">
    <property type="entry name" value="Response_reg"/>
    <property type="match status" value="1"/>
</dbReference>
<dbReference type="Proteomes" id="UP001499852">
    <property type="component" value="Unassembled WGS sequence"/>
</dbReference>
<dbReference type="RefSeq" id="WP_345738966.1">
    <property type="nucleotide sequence ID" value="NZ_BAABIA010000016.1"/>
</dbReference>
<dbReference type="SMART" id="SM00448">
    <property type="entry name" value="REC"/>
    <property type="match status" value="1"/>
</dbReference>
<keyword evidence="5" id="KW-1185">Reference proteome</keyword>
<dbReference type="EMBL" id="BAABIA010000016">
    <property type="protein sequence ID" value="GAA5149824.1"/>
    <property type="molecule type" value="Genomic_DNA"/>
</dbReference>
<evidence type="ECO:0000256" key="1">
    <source>
        <dbReference type="ARBA" id="ARBA00022553"/>
    </source>
</evidence>
<dbReference type="SUPFAM" id="SSF52172">
    <property type="entry name" value="CheY-like"/>
    <property type="match status" value="1"/>
</dbReference>
<dbReference type="InterPro" id="IPR011006">
    <property type="entry name" value="CheY-like_superfamily"/>
</dbReference>
<name>A0ABP9PNZ9_9BACT</name>
<feature type="domain" description="Response regulatory" evidence="3">
    <location>
        <begin position="15"/>
        <end position="135"/>
    </location>
</feature>
<keyword evidence="1 2" id="KW-0597">Phosphoprotein</keyword>
<comment type="caution">
    <text evidence="4">The sequence shown here is derived from an EMBL/GenBank/DDBJ whole genome shotgun (WGS) entry which is preliminary data.</text>
</comment>
<dbReference type="InterPro" id="IPR001789">
    <property type="entry name" value="Sig_transdc_resp-reg_receiver"/>
</dbReference>
<evidence type="ECO:0000313" key="5">
    <source>
        <dbReference type="Proteomes" id="UP001499852"/>
    </source>
</evidence>
<organism evidence="4 5">
    <name type="scientific">Prosthecobacter algae</name>
    <dbReference type="NCBI Taxonomy" id="1144682"/>
    <lineage>
        <taxon>Bacteria</taxon>
        <taxon>Pseudomonadati</taxon>
        <taxon>Verrucomicrobiota</taxon>
        <taxon>Verrucomicrobiia</taxon>
        <taxon>Verrucomicrobiales</taxon>
        <taxon>Verrucomicrobiaceae</taxon>
        <taxon>Prosthecobacter</taxon>
    </lineage>
</organism>
<dbReference type="PROSITE" id="PS50110">
    <property type="entry name" value="RESPONSE_REGULATORY"/>
    <property type="match status" value="1"/>
</dbReference>
<reference evidence="5" key="1">
    <citation type="journal article" date="2019" name="Int. J. Syst. Evol. Microbiol.">
        <title>The Global Catalogue of Microorganisms (GCM) 10K type strain sequencing project: providing services to taxonomists for standard genome sequencing and annotation.</title>
        <authorList>
            <consortium name="The Broad Institute Genomics Platform"/>
            <consortium name="The Broad Institute Genome Sequencing Center for Infectious Disease"/>
            <person name="Wu L."/>
            <person name="Ma J."/>
        </authorList>
    </citation>
    <scope>NUCLEOTIDE SEQUENCE [LARGE SCALE GENOMIC DNA]</scope>
    <source>
        <strain evidence="5">JCM 18053</strain>
    </source>
</reference>
<accession>A0ABP9PNZ9</accession>
<protein>
    <submittedName>
        <fullName evidence="4">Response regulator</fullName>
    </submittedName>
</protein>
<evidence type="ECO:0000256" key="2">
    <source>
        <dbReference type="PROSITE-ProRule" id="PRU00169"/>
    </source>
</evidence>
<feature type="modified residue" description="4-aspartylphosphate" evidence="2">
    <location>
        <position position="69"/>
    </location>
</feature>
<dbReference type="PANTHER" id="PTHR44591:SF21">
    <property type="entry name" value="TWO-COMPONENT RESPONSE REGULATOR"/>
    <property type="match status" value="1"/>
</dbReference>
<evidence type="ECO:0000313" key="4">
    <source>
        <dbReference type="EMBL" id="GAA5149824.1"/>
    </source>
</evidence>